<accession>Q1IHA0</accession>
<dbReference type="AlphaFoldDB" id="Q1IHA0"/>
<reference evidence="1 2" key="1">
    <citation type="journal article" date="2009" name="Appl. Environ. Microbiol.">
        <title>Three genomes from the phylum Acidobacteria provide insight into the lifestyles of these microorganisms in soils.</title>
        <authorList>
            <person name="Ward N.L."/>
            <person name="Challacombe J.F."/>
            <person name="Janssen P.H."/>
            <person name="Henrissat B."/>
            <person name="Coutinho P.M."/>
            <person name="Wu M."/>
            <person name="Xie G."/>
            <person name="Haft D.H."/>
            <person name="Sait M."/>
            <person name="Badger J."/>
            <person name="Barabote R.D."/>
            <person name="Bradley B."/>
            <person name="Brettin T.S."/>
            <person name="Brinkac L.M."/>
            <person name="Bruce D."/>
            <person name="Creasy T."/>
            <person name="Daugherty S.C."/>
            <person name="Davidsen T.M."/>
            <person name="DeBoy R.T."/>
            <person name="Detter J.C."/>
            <person name="Dodson R.J."/>
            <person name="Durkin A.S."/>
            <person name="Ganapathy A."/>
            <person name="Gwinn-Giglio M."/>
            <person name="Han C.S."/>
            <person name="Khouri H."/>
            <person name="Kiss H."/>
            <person name="Kothari S.P."/>
            <person name="Madupu R."/>
            <person name="Nelson K.E."/>
            <person name="Nelson W.C."/>
            <person name="Paulsen I."/>
            <person name="Penn K."/>
            <person name="Ren Q."/>
            <person name="Rosovitz M.J."/>
            <person name="Selengut J.D."/>
            <person name="Shrivastava S."/>
            <person name="Sullivan S.A."/>
            <person name="Tapia R."/>
            <person name="Thompson L.S."/>
            <person name="Watkins K.L."/>
            <person name="Yang Q."/>
            <person name="Yu C."/>
            <person name="Zafar N."/>
            <person name="Zhou L."/>
            <person name="Kuske C.R."/>
        </authorList>
    </citation>
    <scope>NUCLEOTIDE SEQUENCE [LARGE SCALE GENOMIC DNA]</scope>
    <source>
        <strain evidence="1 2">Ellin345</strain>
    </source>
</reference>
<evidence type="ECO:0008006" key="3">
    <source>
        <dbReference type="Google" id="ProtNLM"/>
    </source>
</evidence>
<gene>
    <name evidence="1" type="ordered locus">Acid345_4751</name>
</gene>
<evidence type="ECO:0000313" key="2">
    <source>
        <dbReference type="Proteomes" id="UP000002432"/>
    </source>
</evidence>
<name>Q1IHA0_KORVE</name>
<organism evidence="1 2">
    <name type="scientific">Koribacter versatilis (strain Ellin345)</name>
    <dbReference type="NCBI Taxonomy" id="204669"/>
    <lineage>
        <taxon>Bacteria</taxon>
        <taxon>Pseudomonadati</taxon>
        <taxon>Acidobacteriota</taxon>
        <taxon>Terriglobia</taxon>
        <taxon>Terriglobales</taxon>
        <taxon>Candidatus Korobacteraceae</taxon>
        <taxon>Candidatus Korobacter</taxon>
    </lineage>
</organism>
<dbReference type="Proteomes" id="UP000002432">
    <property type="component" value="Chromosome"/>
</dbReference>
<dbReference type="EMBL" id="CP000360">
    <property type="protein sequence ID" value="ABF43750.1"/>
    <property type="molecule type" value="Genomic_DNA"/>
</dbReference>
<proteinExistence type="predicted"/>
<dbReference type="EnsemblBacteria" id="ABF43750">
    <property type="protein sequence ID" value="ABF43750"/>
    <property type="gene ID" value="Acid345_4751"/>
</dbReference>
<protein>
    <recommendedName>
        <fullName evidence="3">STAS domain-containing protein</fullName>
    </recommendedName>
</protein>
<keyword evidence="2" id="KW-1185">Reference proteome</keyword>
<sequence length="133" mass="14506">METAFAFDSRTEVLKVTLVGRVDSAPLLVLMGTLRRLGEQLRPRAVVYDCSAIESVDFDSSFVTSLAGLRPVFESDVLGVILAPHEYIFGIARMYQGMTAGKRPNVHVVKSWPEVLNALGLSAPPRYADVPVA</sequence>
<dbReference type="HOGENOM" id="CLU_1924808_0_0_0"/>
<evidence type="ECO:0000313" key="1">
    <source>
        <dbReference type="EMBL" id="ABF43750.1"/>
    </source>
</evidence>
<dbReference type="KEGG" id="aba:Acid345_4751"/>